<proteinExistence type="predicted"/>
<evidence type="ECO:0000313" key="2">
    <source>
        <dbReference type="Proteomes" id="UP000515733"/>
    </source>
</evidence>
<sequence>MSEISKPVTARSLSHALVLGMLLIVVDGLVLNQGGIALLVMLWLLLVGMPRTLLARKYAVQRRRRLSGQGICCAAALLVLAMNYANNQLARSRAENLVAAVETFHRDQQRYPHRLDELVPRYLSRLPLAKYTLMFNEFRYIPGEQDPELLYVELPPFGRPVYSFRRKEWGYLD</sequence>
<accession>A0A6S6Y5E7</accession>
<dbReference type="AlphaFoldDB" id="A0A6S6Y5E7"/>
<name>A0A6S6Y5E7_9PROT</name>
<keyword evidence="2" id="KW-1185">Reference proteome</keyword>
<dbReference type="KEGG" id="doe:DENOEST_3486"/>
<dbReference type="RefSeq" id="WP_145769381.1">
    <property type="nucleotide sequence ID" value="NZ_LR778301.1"/>
</dbReference>
<dbReference type="Proteomes" id="UP000515733">
    <property type="component" value="Chromosome"/>
</dbReference>
<dbReference type="OrthoDB" id="9553829at2"/>
<protein>
    <submittedName>
        <fullName evidence="1">Uncharacterized protein</fullName>
    </submittedName>
</protein>
<evidence type="ECO:0000313" key="1">
    <source>
        <dbReference type="EMBL" id="CAB1370640.1"/>
    </source>
</evidence>
<organism evidence="1 2">
    <name type="scientific">Denitratisoma oestradiolicum</name>
    <dbReference type="NCBI Taxonomy" id="311182"/>
    <lineage>
        <taxon>Bacteria</taxon>
        <taxon>Pseudomonadati</taxon>
        <taxon>Pseudomonadota</taxon>
        <taxon>Betaproteobacteria</taxon>
        <taxon>Nitrosomonadales</taxon>
        <taxon>Sterolibacteriaceae</taxon>
        <taxon>Denitratisoma</taxon>
    </lineage>
</organism>
<gene>
    <name evidence="1" type="ORF">DENOEST_3486</name>
</gene>
<dbReference type="EMBL" id="LR778301">
    <property type="protein sequence ID" value="CAB1370640.1"/>
    <property type="molecule type" value="Genomic_DNA"/>
</dbReference>
<reference evidence="1 2" key="1">
    <citation type="submission" date="2020-03" db="EMBL/GenBank/DDBJ databases">
        <authorList>
            <consortium name="Genoscope - CEA"/>
            <person name="William W."/>
        </authorList>
    </citation>
    <scope>NUCLEOTIDE SEQUENCE [LARGE SCALE GENOMIC DNA]</scope>
    <source>
        <strain evidence="2">DSM 16959</strain>
    </source>
</reference>